<organism evidence="2 3">
    <name type="scientific">Paenibacillus larvae subsp. pulvifaciens</name>
    <dbReference type="NCBI Taxonomy" id="1477"/>
    <lineage>
        <taxon>Bacteria</taxon>
        <taxon>Bacillati</taxon>
        <taxon>Bacillota</taxon>
        <taxon>Bacilli</taxon>
        <taxon>Bacillales</taxon>
        <taxon>Paenibacillaceae</taxon>
        <taxon>Paenibacillus</taxon>
    </lineage>
</organism>
<evidence type="ECO:0000259" key="1">
    <source>
        <dbReference type="Pfam" id="PF13712"/>
    </source>
</evidence>
<dbReference type="EMBL" id="CP020557">
    <property type="protein sequence ID" value="ARF68321.1"/>
    <property type="molecule type" value="Genomic_DNA"/>
</dbReference>
<gene>
    <name evidence="2" type="ORF">B7C51_11645</name>
</gene>
<dbReference type="AlphaFoldDB" id="A0A1V0UT50"/>
<dbReference type="InterPro" id="IPR029044">
    <property type="entry name" value="Nucleotide-diphossugar_trans"/>
</dbReference>
<dbReference type="SUPFAM" id="SSF53448">
    <property type="entry name" value="Nucleotide-diphospho-sugar transferases"/>
    <property type="match status" value="1"/>
</dbReference>
<name>A0A1V0UT50_9BACL</name>
<protein>
    <recommendedName>
        <fullName evidence="1">Streptomycin biosynthesis protein StrF domain-containing protein</fullName>
    </recommendedName>
</protein>
<sequence>MIPDPHSIAFISCVSDEKMYQRCVSYLNLLRLPPGFSLEIVPIYGAASMTAGYNAGMRACRSKYKVYLHQDTFIINQDFIYECLGVFGQEPKIGMIGVMGSKNQPASGVWWEGEPLHTKWVSYVDGVFSVQVINEINSPYEIVQSIDGAFMVTQYDVEWDEAVTGFHFYDASQSIRFTTSGYWVVIPAQRDPWILHYRLHDTNWEEYYSYLQKFVQLYQWALPPKQ</sequence>
<dbReference type="Proteomes" id="UP000192727">
    <property type="component" value="Chromosome"/>
</dbReference>
<dbReference type="Pfam" id="PF13712">
    <property type="entry name" value="Glyco_tranf_2_5"/>
    <property type="match status" value="1"/>
</dbReference>
<proteinExistence type="predicted"/>
<evidence type="ECO:0000313" key="2">
    <source>
        <dbReference type="EMBL" id="ARF68321.1"/>
    </source>
</evidence>
<dbReference type="InterPro" id="IPR059123">
    <property type="entry name" value="StrF_dom"/>
</dbReference>
<feature type="domain" description="Streptomycin biosynthesis protein StrF" evidence="1">
    <location>
        <begin position="9"/>
        <end position="218"/>
    </location>
</feature>
<dbReference type="RefSeq" id="WP_083040018.1">
    <property type="nucleotide sequence ID" value="NZ_CP020557.1"/>
</dbReference>
<dbReference type="Gene3D" id="3.90.550.10">
    <property type="entry name" value="Spore Coat Polysaccharide Biosynthesis Protein SpsA, Chain A"/>
    <property type="match status" value="1"/>
</dbReference>
<evidence type="ECO:0000313" key="3">
    <source>
        <dbReference type="Proteomes" id="UP000192727"/>
    </source>
</evidence>
<reference evidence="2 3" key="1">
    <citation type="submission" date="2017-03" db="EMBL/GenBank/DDBJ databases">
        <title>Paenibacillus larvae genome sequencing.</title>
        <authorList>
            <person name="Dingman D.W."/>
        </authorList>
    </citation>
    <scope>NUCLEOTIDE SEQUENCE [LARGE SCALE GENOMIC DNA]</scope>
    <source>
        <strain evidence="2 3">SAG 10367</strain>
    </source>
</reference>
<accession>A0A1V0UT50</accession>